<feature type="transmembrane region" description="Helical" evidence="1">
    <location>
        <begin position="29"/>
        <end position="51"/>
    </location>
</feature>
<protein>
    <submittedName>
        <fullName evidence="2">Putative membrane protein</fullName>
    </submittedName>
</protein>
<feature type="transmembrane region" description="Helical" evidence="1">
    <location>
        <begin position="5"/>
        <end position="23"/>
    </location>
</feature>
<reference evidence="2 3" key="1">
    <citation type="submission" date="2019-03" db="EMBL/GenBank/DDBJ databases">
        <title>Genomic Encyclopedia of Type Strains, Phase IV (KMG-IV): sequencing the most valuable type-strain genomes for metagenomic binning, comparative biology and taxonomic classification.</title>
        <authorList>
            <person name="Goeker M."/>
        </authorList>
    </citation>
    <scope>NUCLEOTIDE SEQUENCE [LARGE SCALE GENOMIC DNA]</scope>
    <source>
        <strain evidence="2 3">DSM 103428</strain>
    </source>
</reference>
<feature type="transmembrane region" description="Helical" evidence="1">
    <location>
        <begin position="58"/>
        <end position="79"/>
    </location>
</feature>
<evidence type="ECO:0000313" key="2">
    <source>
        <dbReference type="EMBL" id="TCK74214.1"/>
    </source>
</evidence>
<organism evidence="2 3">
    <name type="scientific">Acidipila rosea</name>
    <dbReference type="NCBI Taxonomy" id="768535"/>
    <lineage>
        <taxon>Bacteria</taxon>
        <taxon>Pseudomonadati</taxon>
        <taxon>Acidobacteriota</taxon>
        <taxon>Terriglobia</taxon>
        <taxon>Terriglobales</taxon>
        <taxon>Acidobacteriaceae</taxon>
        <taxon>Acidipila</taxon>
    </lineage>
</organism>
<dbReference type="PANTHER" id="PTHR37309:SF1">
    <property type="entry name" value="SLR0284 PROTEIN"/>
    <property type="match status" value="1"/>
</dbReference>
<dbReference type="EMBL" id="SMGK01000002">
    <property type="protein sequence ID" value="TCK74214.1"/>
    <property type="molecule type" value="Genomic_DNA"/>
</dbReference>
<dbReference type="Pfam" id="PF04020">
    <property type="entry name" value="Phage_holin_4_2"/>
    <property type="match status" value="1"/>
</dbReference>
<sequence length="112" mass="11753">MIRLLINWLLNAAALLLVAYLVPGFEVTSLGAALIAVIVIGLLNITLGLLLKLITLPLGILTLGIFFLVINAFVIKLASGVVPGFYVRSFGAAFIGAAVLALLHVLFRVLAG</sequence>
<keyword evidence="1" id="KW-0472">Membrane</keyword>
<evidence type="ECO:0000313" key="3">
    <source>
        <dbReference type="Proteomes" id="UP000295210"/>
    </source>
</evidence>
<proteinExistence type="predicted"/>
<keyword evidence="1" id="KW-1133">Transmembrane helix</keyword>
<name>A0A4R1L7M2_9BACT</name>
<dbReference type="PANTHER" id="PTHR37309">
    <property type="entry name" value="SLR0284 PROTEIN"/>
    <property type="match status" value="1"/>
</dbReference>
<accession>A0A4R1L7M2</accession>
<evidence type="ECO:0000256" key="1">
    <source>
        <dbReference type="SAM" id="Phobius"/>
    </source>
</evidence>
<dbReference type="OrthoDB" id="7205479at2"/>
<feature type="transmembrane region" description="Helical" evidence="1">
    <location>
        <begin position="85"/>
        <end position="107"/>
    </location>
</feature>
<dbReference type="Proteomes" id="UP000295210">
    <property type="component" value="Unassembled WGS sequence"/>
</dbReference>
<comment type="caution">
    <text evidence="2">The sequence shown here is derived from an EMBL/GenBank/DDBJ whole genome shotgun (WGS) entry which is preliminary data.</text>
</comment>
<dbReference type="RefSeq" id="WP_131994935.1">
    <property type="nucleotide sequence ID" value="NZ_SMGK01000002.1"/>
</dbReference>
<keyword evidence="1" id="KW-0812">Transmembrane</keyword>
<dbReference type="InterPro" id="IPR007165">
    <property type="entry name" value="Phage_holin_4_2"/>
</dbReference>
<dbReference type="AlphaFoldDB" id="A0A4R1L7M2"/>
<keyword evidence="3" id="KW-1185">Reference proteome</keyword>
<gene>
    <name evidence="2" type="ORF">C7378_1836</name>
</gene>